<dbReference type="AlphaFoldDB" id="A0A242MIC6"/>
<dbReference type="Gene3D" id="1.10.1660.10">
    <property type="match status" value="1"/>
</dbReference>
<sequence>MTSSITVYLQGEIVEESIEFTLSELSKASGASTEQLSLWVAEGAFEPRGEATLAWRFSGSALRRAATAQRLTRDLGLNAAGVSLALDLLEEIETLRTRPDR</sequence>
<name>A0A242MIC6_CABSO</name>
<proteinExistence type="predicted"/>
<organism evidence="1 2">
    <name type="scientific">Caballeronia sordidicola</name>
    <name type="common">Burkholderia sordidicola</name>
    <dbReference type="NCBI Taxonomy" id="196367"/>
    <lineage>
        <taxon>Bacteria</taxon>
        <taxon>Pseudomonadati</taxon>
        <taxon>Pseudomonadota</taxon>
        <taxon>Betaproteobacteria</taxon>
        <taxon>Burkholderiales</taxon>
        <taxon>Burkholderiaceae</taxon>
        <taxon>Caballeronia</taxon>
    </lineage>
</organism>
<accession>A0A242MIC6</accession>
<reference evidence="1 2" key="1">
    <citation type="submission" date="2017-03" db="EMBL/GenBank/DDBJ databases">
        <title>Genome analysis of strain PAMC 26577.</title>
        <authorList>
            <person name="Oh H.-M."/>
            <person name="Yang J.-A."/>
        </authorList>
    </citation>
    <scope>NUCLEOTIDE SEQUENCE [LARGE SCALE GENOMIC DNA]</scope>
    <source>
        <strain evidence="1 2">PAMC 26577</strain>
    </source>
</reference>
<comment type="caution">
    <text evidence="1">The sequence shown here is derived from an EMBL/GenBank/DDBJ whole genome shotgun (WGS) entry which is preliminary data.</text>
</comment>
<evidence type="ECO:0000313" key="2">
    <source>
        <dbReference type="Proteomes" id="UP000195221"/>
    </source>
</evidence>
<dbReference type="EMBL" id="NBTZ01000103">
    <property type="protein sequence ID" value="OTP70906.1"/>
    <property type="molecule type" value="Genomic_DNA"/>
</dbReference>
<gene>
    <name evidence="1" type="ORF">PAMC26577_25550</name>
</gene>
<protein>
    <submittedName>
        <fullName evidence="1">Chaperone-modulator protein CbpM</fullName>
    </submittedName>
</protein>
<dbReference type="RefSeq" id="WP_075357198.1">
    <property type="nucleotide sequence ID" value="NZ_MSRG01000004.1"/>
</dbReference>
<dbReference type="Proteomes" id="UP000195221">
    <property type="component" value="Unassembled WGS sequence"/>
</dbReference>
<evidence type="ECO:0000313" key="1">
    <source>
        <dbReference type="EMBL" id="OTP70906.1"/>
    </source>
</evidence>
<dbReference type="Pfam" id="PF13591">
    <property type="entry name" value="MerR_2"/>
    <property type="match status" value="1"/>
</dbReference>